<name>A0A6V8JZV2_9ACTN</name>
<sequence length="247" mass="25734">MGVLGVERRGPVAVLRLHRPDRRNALDAALVEELDAALAAADGDPEVHAAVLTGAPPGFCAGSDLRELAGLPRAGIVRHEERTGLVARRLQWLSKPVVAAVEGFAIGGGFFLAASCDLVVSAGDARWHLPEVPLGWVPPWGLQALVARVGPVAARRLVWGADPLPVRELHRLGAVDELAPPGTAEAHALDLAARLSALPPHAVAATKRALADAAAGPAEALDARAARQFGDDIGTPAARATFERYRA</sequence>
<dbReference type="Pfam" id="PF00378">
    <property type="entry name" value="ECH_1"/>
    <property type="match status" value="1"/>
</dbReference>
<gene>
    <name evidence="1" type="ORF">Phou_010340</name>
</gene>
<evidence type="ECO:0000313" key="2">
    <source>
        <dbReference type="Proteomes" id="UP000482800"/>
    </source>
</evidence>
<reference evidence="1 2" key="2">
    <citation type="submission" date="2020-03" db="EMBL/GenBank/DDBJ databases">
        <authorList>
            <person name="Ichikawa N."/>
            <person name="Kimura A."/>
            <person name="Kitahashi Y."/>
            <person name="Uohara A."/>
        </authorList>
    </citation>
    <scope>NUCLEOTIDE SEQUENCE [LARGE SCALE GENOMIC DNA]</scope>
    <source>
        <strain evidence="1 2">NBRC 108639</strain>
    </source>
</reference>
<organism evidence="1 2">
    <name type="scientific">Phytohabitans houttuyneae</name>
    <dbReference type="NCBI Taxonomy" id="1076126"/>
    <lineage>
        <taxon>Bacteria</taxon>
        <taxon>Bacillati</taxon>
        <taxon>Actinomycetota</taxon>
        <taxon>Actinomycetes</taxon>
        <taxon>Micromonosporales</taxon>
        <taxon>Micromonosporaceae</taxon>
    </lineage>
</organism>
<dbReference type="InterPro" id="IPR001753">
    <property type="entry name" value="Enoyl-CoA_hydra/iso"/>
</dbReference>
<protein>
    <submittedName>
        <fullName evidence="1">Enoyl-CoA hydratase</fullName>
    </submittedName>
</protein>
<dbReference type="Proteomes" id="UP000482800">
    <property type="component" value="Unassembled WGS sequence"/>
</dbReference>
<dbReference type="GO" id="GO:0006635">
    <property type="term" value="P:fatty acid beta-oxidation"/>
    <property type="evidence" value="ECO:0007669"/>
    <property type="project" value="TreeGrafter"/>
</dbReference>
<dbReference type="InterPro" id="IPR029045">
    <property type="entry name" value="ClpP/crotonase-like_dom_sf"/>
</dbReference>
<comment type="caution">
    <text evidence="1">The sequence shown here is derived from an EMBL/GenBank/DDBJ whole genome shotgun (WGS) entry which is preliminary data.</text>
</comment>
<keyword evidence="2" id="KW-1185">Reference proteome</keyword>
<dbReference type="EMBL" id="BLPF01000001">
    <property type="protein sequence ID" value="GFJ76854.1"/>
    <property type="molecule type" value="Genomic_DNA"/>
</dbReference>
<dbReference type="PANTHER" id="PTHR11941">
    <property type="entry name" value="ENOYL-COA HYDRATASE-RELATED"/>
    <property type="match status" value="1"/>
</dbReference>
<dbReference type="CDD" id="cd06558">
    <property type="entry name" value="crotonase-like"/>
    <property type="match status" value="1"/>
</dbReference>
<dbReference type="AlphaFoldDB" id="A0A6V8JZV2"/>
<proteinExistence type="predicted"/>
<evidence type="ECO:0000313" key="1">
    <source>
        <dbReference type="EMBL" id="GFJ76854.1"/>
    </source>
</evidence>
<dbReference type="Gene3D" id="3.90.226.10">
    <property type="entry name" value="2-enoyl-CoA Hydratase, Chain A, domain 1"/>
    <property type="match status" value="1"/>
</dbReference>
<dbReference type="SUPFAM" id="SSF52096">
    <property type="entry name" value="ClpP/crotonase"/>
    <property type="match status" value="1"/>
</dbReference>
<accession>A0A6V8JZV2</accession>
<dbReference type="GO" id="GO:0003824">
    <property type="term" value="F:catalytic activity"/>
    <property type="evidence" value="ECO:0007669"/>
    <property type="project" value="UniProtKB-ARBA"/>
</dbReference>
<dbReference type="RefSeq" id="WP_173053962.1">
    <property type="nucleotide sequence ID" value="NZ_BAABGO010000005.1"/>
</dbReference>
<dbReference type="PANTHER" id="PTHR11941:SF54">
    <property type="entry name" value="ENOYL-COA HYDRATASE, MITOCHONDRIAL"/>
    <property type="match status" value="1"/>
</dbReference>
<reference evidence="1 2" key="1">
    <citation type="submission" date="2020-03" db="EMBL/GenBank/DDBJ databases">
        <title>Whole genome shotgun sequence of Phytohabitans houttuyneae NBRC 108639.</title>
        <authorList>
            <person name="Komaki H."/>
            <person name="Tamura T."/>
        </authorList>
    </citation>
    <scope>NUCLEOTIDE SEQUENCE [LARGE SCALE GENOMIC DNA]</scope>
    <source>
        <strain evidence="1 2">NBRC 108639</strain>
    </source>
</reference>